<protein>
    <submittedName>
        <fullName evidence="3">Uncharacterized protein</fullName>
    </submittedName>
</protein>
<keyword evidence="4" id="KW-1185">Reference proteome</keyword>
<keyword evidence="2" id="KW-0472">Membrane</keyword>
<feature type="transmembrane region" description="Helical" evidence="2">
    <location>
        <begin position="35"/>
        <end position="54"/>
    </location>
</feature>
<feature type="compositionally biased region" description="Pro residues" evidence="1">
    <location>
        <begin position="113"/>
        <end position="122"/>
    </location>
</feature>
<dbReference type="Proteomes" id="UP000502823">
    <property type="component" value="Unassembled WGS sequence"/>
</dbReference>
<name>A0A6L2PJI9_COPFO</name>
<keyword evidence="2" id="KW-1133">Transmembrane helix</keyword>
<evidence type="ECO:0000256" key="1">
    <source>
        <dbReference type="SAM" id="MobiDB-lite"/>
    </source>
</evidence>
<dbReference type="InParanoid" id="A0A6L2PJI9"/>
<dbReference type="AlphaFoldDB" id="A0A6L2PJI9"/>
<comment type="caution">
    <text evidence="3">The sequence shown here is derived from an EMBL/GenBank/DDBJ whole genome shotgun (WGS) entry which is preliminary data.</text>
</comment>
<dbReference type="EMBL" id="BLKM01000300">
    <property type="protein sequence ID" value="GFG31352.1"/>
    <property type="molecule type" value="Genomic_DNA"/>
</dbReference>
<sequence>MLFYPTRRINAPSTRRGTSRPWPTAESDDAQRVAWILKSFAMGVTLLGLSYWLVQIAGVQYLASLTSATLLAFLLGYVVWCLLHRNRLTRQRSDAATRTEAGHATPVVGSTVPPIPTPPPPFENHQTYKYVTRAPGRDLSPPPTYEEAIRSMMSTTICTPGLTYHHSVSLDTGPRPSQLEESANMASPVASASVPTINASPTQLSPSALTSPPPSSLMPSPQTALTFSISSPSALIPDAASVVQTASAATQQASGLTCPCQSGVIPQPSTALKQTSPTALISSSMTPLTPSEHPPPHVEEVS</sequence>
<gene>
    <name evidence="3" type="ORF">Cfor_12921</name>
</gene>
<reference evidence="4" key="1">
    <citation type="submission" date="2020-01" db="EMBL/GenBank/DDBJ databases">
        <title>Draft genome sequence of the Termite Coptotermes fromosanus.</title>
        <authorList>
            <person name="Itakura S."/>
            <person name="Yosikawa Y."/>
            <person name="Umezawa K."/>
        </authorList>
    </citation>
    <scope>NUCLEOTIDE SEQUENCE [LARGE SCALE GENOMIC DNA]</scope>
</reference>
<dbReference type="OrthoDB" id="8196328at2759"/>
<evidence type="ECO:0000256" key="2">
    <source>
        <dbReference type="SAM" id="Phobius"/>
    </source>
</evidence>
<feature type="compositionally biased region" description="Polar residues" evidence="1">
    <location>
        <begin position="269"/>
        <end position="289"/>
    </location>
</feature>
<feature type="region of interest" description="Disordered" evidence="1">
    <location>
        <begin position="269"/>
        <end position="302"/>
    </location>
</feature>
<feature type="region of interest" description="Disordered" evidence="1">
    <location>
        <begin position="1"/>
        <end position="25"/>
    </location>
</feature>
<feature type="compositionally biased region" description="Low complexity" evidence="1">
    <location>
        <begin position="200"/>
        <end position="210"/>
    </location>
</feature>
<proteinExistence type="predicted"/>
<evidence type="ECO:0000313" key="4">
    <source>
        <dbReference type="Proteomes" id="UP000502823"/>
    </source>
</evidence>
<accession>A0A6L2PJI9</accession>
<feature type="transmembrane region" description="Helical" evidence="2">
    <location>
        <begin position="60"/>
        <end position="83"/>
    </location>
</feature>
<feature type="region of interest" description="Disordered" evidence="1">
    <location>
        <begin position="94"/>
        <end position="126"/>
    </location>
</feature>
<organism evidence="3 4">
    <name type="scientific">Coptotermes formosanus</name>
    <name type="common">Formosan subterranean termite</name>
    <dbReference type="NCBI Taxonomy" id="36987"/>
    <lineage>
        <taxon>Eukaryota</taxon>
        <taxon>Metazoa</taxon>
        <taxon>Ecdysozoa</taxon>
        <taxon>Arthropoda</taxon>
        <taxon>Hexapoda</taxon>
        <taxon>Insecta</taxon>
        <taxon>Pterygota</taxon>
        <taxon>Neoptera</taxon>
        <taxon>Polyneoptera</taxon>
        <taxon>Dictyoptera</taxon>
        <taxon>Blattodea</taxon>
        <taxon>Blattoidea</taxon>
        <taxon>Termitoidae</taxon>
        <taxon>Rhinotermitidae</taxon>
        <taxon>Coptotermes</taxon>
    </lineage>
</organism>
<feature type="region of interest" description="Disordered" evidence="1">
    <location>
        <begin position="167"/>
        <end position="224"/>
    </location>
</feature>
<evidence type="ECO:0000313" key="3">
    <source>
        <dbReference type="EMBL" id="GFG31352.1"/>
    </source>
</evidence>
<keyword evidence="2" id="KW-0812">Transmembrane</keyword>